<accession>A0A7I9VIS1</accession>
<evidence type="ECO:0000256" key="2">
    <source>
        <dbReference type="ARBA" id="ARBA00022803"/>
    </source>
</evidence>
<proteinExistence type="predicted"/>
<evidence type="ECO:0000256" key="1">
    <source>
        <dbReference type="ARBA" id="ARBA00022737"/>
    </source>
</evidence>
<dbReference type="SMART" id="SM00028">
    <property type="entry name" value="TPR"/>
    <property type="match status" value="23"/>
</dbReference>
<dbReference type="EMBL" id="BJTG01000002">
    <property type="protein sequence ID" value="GEJ55927.1"/>
    <property type="molecule type" value="Genomic_DNA"/>
</dbReference>
<dbReference type="Proteomes" id="UP000503640">
    <property type="component" value="Unassembled WGS sequence"/>
</dbReference>
<keyword evidence="2 3" id="KW-0802">TPR repeat</keyword>
<organism evidence="6 7">
    <name type="scientific">Anaeromyxobacter diazotrophicus</name>
    <dbReference type="NCBI Taxonomy" id="2590199"/>
    <lineage>
        <taxon>Bacteria</taxon>
        <taxon>Pseudomonadati</taxon>
        <taxon>Myxococcota</taxon>
        <taxon>Myxococcia</taxon>
        <taxon>Myxococcales</taxon>
        <taxon>Cystobacterineae</taxon>
        <taxon>Anaeromyxobacteraceae</taxon>
        <taxon>Anaeromyxobacter</taxon>
    </lineage>
</organism>
<evidence type="ECO:0000256" key="5">
    <source>
        <dbReference type="SAM" id="MobiDB-lite"/>
    </source>
</evidence>
<dbReference type="PANTHER" id="PTHR45586">
    <property type="entry name" value="TPR REPEAT-CONTAINING PROTEIN PA4667"/>
    <property type="match status" value="1"/>
</dbReference>
<keyword evidence="4" id="KW-0175">Coiled coil</keyword>
<keyword evidence="1" id="KW-0677">Repeat</keyword>
<dbReference type="Gene3D" id="1.25.40.10">
    <property type="entry name" value="Tetratricopeptide repeat domain"/>
    <property type="match status" value="17"/>
</dbReference>
<dbReference type="PANTHER" id="PTHR45586:SF14">
    <property type="entry name" value="TETRATRICOPEPTIDE TPR_2 REPEAT PROTEIN"/>
    <property type="match status" value="1"/>
</dbReference>
<sequence>MLSPELSGDSQTLTPPVPEQQIRAHLAALEAAPADEQAFRALEGIYERESRWEDLVALYELRARRDAGDGAGRLLAKAADLAHHRMRNAARAEELYRQVLHAEPHHAAALQAMVELHEERQDYPAVAEALEQLAGSTRDPAAAAELYLRLGRVHEERLLHRDRAALYYQRALRLAPGLEAARQAALRAQVALRRFAQAKRTLDEARERGLPLPALAAEYARLGALLVEEPLDHGLAMEALFEALALDRAAPGAAAAMERLKTAPRAWRGEAQALLDEAGRAKERRAAAQLTLKAAALHGAYDPDAPRRVVELVERALLLAPSLRHGLDLLERVFGERQDWRGLAAGLARLAAEVRDRAVVSELHLRLGQVDLVRFGDAVEAAAALERALALDPASEPAAQQLFELHLEAGRRAEALAALERHLAAAPERLHHVPWRLRAAEIAQALGDARRARAHLEAARRVDPRSPAVAAALAPLLERAGEWRALADALEAQVQAEREPLARARLLEALAQVELERLGAPREALRRLAEALRLDPGRAALRKAIDAAAARADLFPELARAYRAAAEAPGAAPAARKVLLRRAAEVWDRDLGLPEQAVEAWRALAAADPQDAGARAALDGCLVRAGHLSEVADDLRRRIAAAADPAARRELCAKLARSHEQAGDAAGAAGAWREVLAAGESAPALRGLADALAALGPAHAAEQAEVLGRLAGHLAGAERSEAELARALLLAGPAARGAEAAPLLVALVQGGALPAERRTEAVAALEALLAAGVEPVAVAEALLAVHRAGGDRARQVALLEHLAARRPDLSGEERARRFLEAAQLREAQGDARGALTAAAAALRAAPGPGEALDACERLARGAGAVGELYALLDEAAARLEGRPDEERALRRRAAEIAEDELGNLEEASGQLKRVLALSPGDAAARAALGRLAASEAGAEASPEPPPAPAPAGGEPEPRRRLAELEGQAARAATPGDRAAAEREASQVWGERLGQWSLAFAALARAARATPADVAVRAELRQAAARAGADADAARAYHAFLPTLAGAEAALAWRELAALYEERLSDAARAARALGEALRHAPGDPAALASLARLHGAAGRERERAEASLLLAERARTDAERLGALRDAAEALERLGDAPRAAEAWARAAALAPDDEGSRAALERLYERLDRPAELCALLERRAGPGSPRDLPLAFRLAGLKLRLGAPAEALALLRAVLAADPAHEGARAALVELSAAPGGPGAEALALADRALAARGEHAGRVLLREKRLARATEPAERARLHAELRALHERELGRPELALGAAARALAEGGPVAAEAEPEVERLAALTGHPERLAEAYEAAAAAAAGGVALELRRRAARVRAERLADVAAAAAAWSQVREAAPDDREALEALARLFARAGDTARLDEVARRRAEQEQGAERAARLAALAAQEEGLGDAARALAAAEAALAADPRSAAALEVEARLHRAGGRAGALSEVLARQAELARDDGARRQDLLCERAALLEGEGDGRAALEAWAEVLAESRQEPRALAGLDRLLAREATRDAAARILEDVYRVRGDARRLAALLEARLDGADRSERAPLLAELAALHDRLGDRAAAFRAHTRALGELTAPGQDDPALRGELERLASAGGLFAELAEVYEGLLARGLPAAARPEVRRRLASLYADRLQRPDLAARALEALASETGDAEALAGLVRLYRAQGAWRELAATLARQAERAPSPEAKKEFLLEMATVLDERLSDREGAMDAYRQILAVDPEDPNALRVLGRLLGSAERWDELVEVLGREVALAEKKVNLVAEAAELRFRLGRIRQQRLADVAGALQCYRGVLDKVPRHPAALAALEELARAGGAGAPEASALLEPIYAQEGEHQKLAQTLEARAAAATDASSRAALLRRVAEVQAGPLRNPELGFLTAARAAREDPEAPESLQLAGRIGEANGLTDELASLIAELAERAHGARARAELRRRAAHLTERGGDPARAGEAWQRVLELAPDDAEALAGVARAHRATGAAEPLAATLRRLLAVTEDAAARPALLAELAALQEERLSDPAGAIATLRRLLEAEPDRRDALVRLDRLCVAAEKWVELADVLAREVALADASGDAAAARGFRQRLGELKETRLLDREGALALYEQILAGHPDDPAALARLEAILQKDPAQARAAAALERAYAASGAWARYAAVLEVRAGERPDPVERKALFLELAEVQEKRLGNGELAFLALCRAFRDDPADPALRAELTRLAQQGDHAEELAGLYEDEFGKLPQAAAAEVALALGGLYEGKLQAPDAAVRWFEEARRQDPAGAPKALAALDRLYRARNQPEPLAGVLEAEAALAGADERAAFLFRLGQLAEEELRDPARAARAYEALLAAEPRQPAALRALERLYEAAGQTEALAENLAAQRELGADGAVRLTLTARLAALRQQLGRDEEALALWREALGQDPRHEPALAALEGLYEKLERWPELAELLRARLAVTADRREAARMQEKLGALSAGRLGDGAGAVRAYLAVLDADPRHRRALEALRDLYAAQDDLEGLASVYRRLVPLQEGAGGVKATRLALADVLLRAGKKGEAAEQGRRALELEPHGDEELSRLAAIFEAAGAPQDRVKAVEARAGLLAAAGRADEAVLAWQAAAEGWEKPLGRPEAAAAALEKVLELAPDRRDAWLKLKELYARAGNWRAYVRVSDLFTTHLADRAERRAVLKELGEIHEKRLGQKEMAFITWCRAFGDDPADADAVAAIQRLAAETGAFDELAAVYEQVADEAKGLARAKLLLQLGRVKDRRLDDADGAEAAFRRALEVDPASPEALDALTELFTRRGRVKDLVIALEQKLEAAAGLEEKKATLLEMARIYDGQLHDAGEAITALKRVLELDGADAAALEALATLYRREARWGDLAGILARARDLAPDEETRVAYQLQIAGLHENEIADDEAAVEAYRAVLGQDDRNRAALDGLERLYTKLDRYAELNRVYERQAALTGDAREKVRILAKSAAIWQEKLSDPRKAIEQNEAVLALDGQNLAAARNLETLYRAEGAWEKLIAVLQHHASLTQDRKELTGLLVQMGDAWSKELGRADRAEAMYASAVEGDPEAREAVSALARLYEQSGNWNLALDMLQREAKLAQGPDAVEIQARIGRIQEEMLQDRGSAKLAYARALDADPGHLASLRALRSIAEAERDRDAYLRYLLAEARYVDAPEEKARLLHEAGRIHQEERDDPDGAARLYEEALRKVPDFLPAARPLADLHVARADWPRAEAVLDVVVARLEKDGEAKELCRQAYRRGYVAEKLGKREKALASYRRAYELDATYLPALEGLGHLLVEDGAFEEALKIHQAILIHHRDGLTDLEVVETYFQVGHIQARLGQGERAQKSLEKALEIDAGHEPSRRAMVGLLEAAGDYERAVEHRLKLAGVLTGPARLEMLVAAGALCRDKLQDPYQAIDAFTSAARQDPGNVQVTEALLGLYRDTRQGQKAADVLQRLLEAPEVKADPARAARLHHAVAQTLRDDLSDPAGAARELEAALDADPRLVQAFADLEALLTAGQQWRELEQAYLRMIQRLPKGPESSTARLALWKTLAELYQRALSDPENARMAYEVVTKADPDDAAALEAHAALAAKLPGHEGEAIAAWRRLLALGAPAQRPLSALVALHAERKDYDQAYSAAQALTFLAGGASPEEAQVVSRLRRFARDAASGTLDDARWAALLHERARGPLAAILALLARDAAELFVQQPKELGLTPKKDELDVAGSMLFLVNMYKYVARTLGMPAPRLFRPGEAGGRLQLLPLAPPAVVAGEDLFRERPKKELWFTIGKALAFLRPELTLARLMPHDQLDAVFQAAASLGTSRFVVTADPHLVEKLKRRLEKALPAETRTQQLKVLARAYCDVQHPGDVRAYMDAAELTSNRAGALLAGDLDVVRKMVVAEKAAVSKLREETRLRDLVLFCTSEAYGELRRDLGLSVVVPA</sequence>
<gene>
    <name evidence="6" type="ORF">AMYX_06680</name>
</gene>
<evidence type="ECO:0000256" key="3">
    <source>
        <dbReference type="PROSITE-ProRule" id="PRU00339"/>
    </source>
</evidence>
<comment type="caution">
    <text evidence="6">The sequence shown here is derived from an EMBL/GenBank/DDBJ whole genome shotgun (WGS) entry which is preliminary data.</text>
</comment>
<protein>
    <recommendedName>
        <fullName evidence="8">Tetratricopeptide repeat protein</fullName>
    </recommendedName>
</protein>
<dbReference type="InterPro" id="IPR011990">
    <property type="entry name" value="TPR-like_helical_dom_sf"/>
</dbReference>
<evidence type="ECO:0008006" key="8">
    <source>
        <dbReference type="Google" id="ProtNLM"/>
    </source>
</evidence>
<dbReference type="Pfam" id="PF13181">
    <property type="entry name" value="TPR_8"/>
    <property type="match status" value="2"/>
</dbReference>
<feature type="coiled-coil region" evidence="4">
    <location>
        <begin position="2826"/>
        <end position="2853"/>
    </location>
</feature>
<evidence type="ECO:0000313" key="7">
    <source>
        <dbReference type="Proteomes" id="UP000503640"/>
    </source>
</evidence>
<feature type="repeat" description="TPR" evidence="3">
    <location>
        <begin position="3355"/>
        <end position="3388"/>
    </location>
</feature>
<reference evidence="7" key="1">
    <citation type="journal article" date="2020" name="Appl. Environ. Microbiol.">
        <title>Diazotrophic Anaeromyxobacter Isolates from Soils.</title>
        <authorList>
            <person name="Masuda Y."/>
            <person name="Yamanaka H."/>
            <person name="Xu Z.X."/>
            <person name="Shiratori Y."/>
            <person name="Aono T."/>
            <person name="Amachi S."/>
            <person name="Senoo K."/>
            <person name="Itoh H."/>
        </authorList>
    </citation>
    <scope>NUCLEOTIDE SEQUENCE [LARGE SCALE GENOMIC DNA]</scope>
    <source>
        <strain evidence="7">R267</strain>
    </source>
</reference>
<feature type="region of interest" description="Disordered" evidence="5">
    <location>
        <begin position="933"/>
        <end position="984"/>
    </location>
</feature>
<name>A0A7I9VIS1_9BACT</name>
<evidence type="ECO:0000256" key="4">
    <source>
        <dbReference type="SAM" id="Coils"/>
    </source>
</evidence>
<dbReference type="InterPro" id="IPR051012">
    <property type="entry name" value="CellSynth/LPSAsmb/PSIAsmb"/>
</dbReference>
<dbReference type="PROSITE" id="PS50005">
    <property type="entry name" value="TPR"/>
    <property type="match status" value="1"/>
</dbReference>
<evidence type="ECO:0000313" key="6">
    <source>
        <dbReference type="EMBL" id="GEJ55927.1"/>
    </source>
</evidence>
<dbReference type="Pfam" id="PF14559">
    <property type="entry name" value="TPR_19"/>
    <property type="match status" value="2"/>
</dbReference>
<keyword evidence="7" id="KW-1185">Reference proteome</keyword>
<dbReference type="InterPro" id="IPR019734">
    <property type="entry name" value="TPR_rpt"/>
</dbReference>
<feature type="compositionally biased region" description="Low complexity" evidence="5">
    <location>
        <begin position="964"/>
        <end position="977"/>
    </location>
</feature>
<dbReference type="SUPFAM" id="SSF48452">
    <property type="entry name" value="TPR-like"/>
    <property type="match status" value="12"/>
</dbReference>